<organism evidence="4 5">
    <name type="scientific">Chitinophaga rupis</name>
    <dbReference type="NCBI Taxonomy" id="573321"/>
    <lineage>
        <taxon>Bacteria</taxon>
        <taxon>Pseudomonadati</taxon>
        <taxon>Bacteroidota</taxon>
        <taxon>Chitinophagia</taxon>
        <taxon>Chitinophagales</taxon>
        <taxon>Chitinophagaceae</taxon>
        <taxon>Chitinophaga</taxon>
    </lineage>
</organism>
<dbReference type="AlphaFoldDB" id="A0A1H7QWP7"/>
<dbReference type="Pfam" id="PF02543">
    <property type="entry name" value="Carbam_trans_N"/>
    <property type="match status" value="1"/>
</dbReference>
<dbReference type="STRING" id="573321.SAMN04488505_102466"/>
<dbReference type="SUPFAM" id="SSF53067">
    <property type="entry name" value="Actin-like ATPase domain"/>
    <property type="match status" value="1"/>
</dbReference>
<evidence type="ECO:0000313" key="5">
    <source>
        <dbReference type="Proteomes" id="UP000198984"/>
    </source>
</evidence>
<dbReference type="Pfam" id="PF16861">
    <property type="entry name" value="Carbam_trans_C"/>
    <property type="match status" value="1"/>
</dbReference>
<dbReference type="RefSeq" id="WP_089909798.1">
    <property type="nucleotide sequence ID" value="NZ_FOBB01000002.1"/>
</dbReference>
<dbReference type="InterPro" id="IPR043129">
    <property type="entry name" value="ATPase_NBD"/>
</dbReference>
<dbReference type="OrthoDB" id="9780777at2"/>
<evidence type="ECO:0000259" key="2">
    <source>
        <dbReference type="Pfam" id="PF02543"/>
    </source>
</evidence>
<dbReference type="InterPro" id="IPR051338">
    <property type="entry name" value="NodU/CmcH_Carbamoyltrnsfr"/>
</dbReference>
<dbReference type="GO" id="GO:0016740">
    <property type="term" value="F:transferase activity"/>
    <property type="evidence" value="ECO:0007669"/>
    <property type="project" value="UniProtKB-KW"/>
</dbReference>
<keyword evidence="4" id="KW-0808">Transferase</keyword>
<proteinExistence type="inferred from homology"/>
<dbReference type="PANTHER" id="PTHR34847:SF1">
    <property type="entry name" value="NODULATION PROTEIN U"/>
    <property type="match status" value="1"/>
</dbReference>
<keyword evidence="5" id="KW-1185">Reference proteome</keyword>
<dbReference type="InterPro" id="IPR003696">
    <property type="entry name" value="Carbtransf_dom"/>
</dbReference>
<name>A0A1H7QWP7_9BACT</name>
<dbReference type="InterPro" id="IPR031730">
    <property type="entry name" value="Carbam_trans_C"/>
</dbReference>
<feature type="domain" description="Carbamoyltransferase C-terminal" evidence="3">
    <location>
        <begin position="404"/>
        <end position="572"/>
    </location>
</feature>
<reference evidence="4 5" key="1">
    <citation type="submission" date="2016-10" db="EMBL/GenBank/DDBJ databases">
        <authorList>
            <person name="de Groot N.N."/>
        </authorList>
    </citation>
    <scope>NUCLEOTIDE SEQUENCE [LARGE SCALE GENOMIC DNA]</scope>
    <source>
        <strain evidence="4 5">DSM 21039</strain>
    </source>
</reference>
<comment type="similarity">
    <text evidence="1">Belongs to the NodU/CmcH family.</text>
</comment>
<feature type="domain" description="Carbamoyltransferase" evidence="2">
    <location>
        <begin position="4"/>
        <end position="352"/>
    </location>
</feature>
<sequence length="572" mass="64347">MYTLGINAAFHDSSACLMKDGQLLAAAEDERFTHIKHGKRPIPFSAYELPFHAIDYCLKTAGIHLSDVDHVAYSFDPFILLGEQVKDQNNINLPLKPAGQRVPEKWMSPWDPLFLSSIVNAPGQLVDGYPHHLQQRFSGATLQPEQWHFVEHHLSHAASAFLPSPFREAAVLTVDGRGEKATTTFNVGIENNLQRIAQVNMPHSLGLLYEEVTSYLGFLRSSDEYKVMALASYGKPVFVKDFREMIHMHENGSYTIDNERLTERFGPARTRNAEFTAHHFNIAHSLQAVLQESVLDLAQSLQRSTNQENLCFAGGVALNCVLNATLRDAGIFKNIWVQPASGDAGTALGAAMWIDAQERKASSRSFVMEHAYWGPEYKDEEIKAFLDWTKTPYRQLDNVAEAAAELLAQDKIIGWYQGRMEFGPRALGSRSILASPIHADMQARLNEVKDREDFRPVAPVVMEEHAAEWFEQAGYSPFMLFVHKVKEDKRSKIPAVTHVDGTARIQTINRQQHPRYYDLLSAFEKKTGVPVLINTSFNTLGKPIVCTPRDALECFWSSPFDALVMGSFLIEK</sequence>
<gene>
    <name evidence="4" type="ORF">SAMN04488505_102466</name>
</gene>
<accession>A0A1H7QWP7</accession>
<dbReference type="InterPro" id="IPR038152">
    <property type="entry name" value="Carbam_trans_C_sf"/>
</dbReference>
<evidence type="ECO:0000256" key="1">
    <source>
        <dbReference type="ARBA" id="ARBA00006129"/>
    </source>
</evidence>
<dbReference type="EMBL" id="FOBB01000002">
    <property type="protein sequence ID" value="SEL52406.1"/>
    <property type="molecule type" value="Genomic_DNA"/>
</dbReference>
<evidence type="ECO:0000313" key="4">
    <source>
        <dbReference type="EMBL" id="SEL52406.1"/>
    </source>
</evidence>
<dbReference type="PANTHER" id="PTHR34847">
    <property type="entry name" value="NODULATION PROTEIN U"/>
    <property type="match status" value="1"/>
</dbReference>
<dbReference type="Gene3D" id="3.30.420.40">
    <property type="match status" value="2"/>
</dbReference>
<protein>
    <submittedName>
        <fullName evidence="4">Carbamoyltransferase</fullName>
    </submittedName>
</protein>
<dbReference type="CDD" id="cd24098">
    <property type="entry name" value="ASKHA_NBD_TobZ_N"/>
    <property type="match status" value="1"/>
</dbReference>
<dbReference type="Gene3D" id="3.90.870.20">
    <property type="entry name" value="Carbamoyltransferase, C-terminal domain"/>
    <property type="match status" value="1"/>
</dbReference>
<dbReference type="Proteomes" id="UP000198984">
    <property type="component" value="Unassembled WGS sequence"/>
</dbReference>
<evidence type="ECO:0000259" key="3">
    <source>
        <dbReference type="Pfam" id="PF16861"/>
    </source>
</evidence>